<gene>
    <name evidence="7" type="ORF">LUCI_2404</name>
</gene>
<organism evidence="7 8">
    <name type="scientific">Lucifera butyrica</name>
    <dbReference type="NCBI Taxonomy" id="1351585"/>
    <lineage>
        <taxon>Bacteria</taxon>
        <taxon>Bacillati</taxon>
        <taxon>Bacillota</taxon>
        <taxon>Negativicutes</taxon>
        <taxon>Veillonellales</taxon>
        <taxon>Veillonellaceae</taxon>
        <taxon>Lucifera</taxon>
    </lineage>
</organism>
<dbReference type="InterPro" id="IPR000209">
    <property type="entry name" value="Peptidase_S8/S53_dom"/>
</dbReference>
<evidence type="ECO:0000256" key="1">
    <source>
        <dbReference type="ARBA" id="ARBA00011073"/>
    </source>
</evidence>
<name>A0A498R8A8_9FIRM</name>
<dbReference type="InterPro" id="IPR036852">
    <property type="entry name" value="Peptidase_S8/S53_dom_sf"/>
</dbReference>
<dbReference type="Pfam" id="PF00082">
    <property type="entry name" value="Peptidase_S8"/>
    <property type="match status" value="1"/>
</dbReference>
<accession>A0A498R8A8</accession>
<dbReference type="PANTHER" id="PTHR43806">
    <property type="entry name" value="PEPTIDASE S8"/>
    <property type="match status" value="1"/>
</dbReference>
<protein>
    <recommendedName>
        <fullName evidence="6">Peptidase S8/S53 domain-containing protein</fullName>
    </recommendedName>
</protein>
<dbReference type="Gene3D" id="3.40.50.200">
    <property type="entry name" value="Peptidase S8/S53 domain"/>
    <property type="match status" value="1"/>
</dbReference>
<dbReference type="InterPro" id="IPR034074">
    <property type="entry name" value="Y4bN_pept_dom"/>
</dbReference>
<keyword evidence="3" id="KW-0378">Hydrolase</keyword>
<dbReference type="AlphaFoldDB" id="A0A498R8A8"/>
<proteinExistence type="inferred from homology"/>
<dbReference type="SUPFAM" id="SSF52743">
    <property type="entry name" value="Subtilisin-like"/>
    <property type="match status" value="1"/>
</dbReference>
<evidence type="ECO:0000313" key="8">
    <source>
        <dbReference type="Proteomes" id="UP000277811"/>
    </source>
</evidence>
<dbReference type="InterPro" id="IPR015500">
    <property type="entry name" value="Peptidase_S8_subtilisin-rel"/>
</dbReference>
<feature type="domain" description="Peptidase S8/S53" evidence="6">
    <location>
        <begin position="270"/>
        <end position="606"/>
    </location>
</feature>
<comment type="similarity">
    <text evidence="1">Belongs to the peptidase S8 family.</text>
</comment>
<evidence type="ECO:0000313" key="7">
    <source>
        <dbReference type="EMBL" id="VBB07160.1"/>
    </source>
</evidence>
<keyword evidence="4" id="KW-0720">Serine protease</keyword>
<feature type="region of interest" description="Disordered" evidence="5">
    <location>
        <begin position="19"/>
        <end position="38"/>
    </location>
</feature>
<dbReference type="PANTHER" id="PTHR43806:SF11">
    <property type="entry name" value="CEREVISIN-RELATED"/>
    <property type="match status" value="1"/>
</dbReference>
<dbReference type="RefSeq" id="WP_122628103.1">
    <property type="nucleotide sequence ID" value="NZ_UPPP01000072.1"/>
</dbReference>
<keyword evidence="2" id="KW-0645">Protease</keyword>
<reference evidence="7 8" key="1">
    <citation type="submission" date="2018-06" db="EMBL/GenBank/DDBJ databases">
        <authorList>
            <person name="Strepis N."/>
        </authorList>
    </citation>
    <scope>NUCLEOTIDE SEQUENCE [LARGE SCALE GENOMIC DNA]</scope>
    <source>
        <strain evidence="7">LUCI</strain>
    </source>
</reference>
<dbReference type="OrthoDB" id="9759014at2"/>
<evidence type="ECO:0000256" key="5">
    <source>
        <dbReference type="SAM" id="MobiDB-lite"/>
    </source>
</evidence>
<dbReference type="Proteomes" id="UP000277811">
    <property type="component" value="Unassembled WGS sequence"/>
</dbReference>
<evidence type="ECO:0000259" key="6">
    <source>
        <dbReference type="Pfam" id="PF00082"/>
    </source>
</evidence>
<dbReference type="PRINTS" id="PR00723">
    <property type="entry name" value="SUBTILISIN"/>
</dbReference>
<sequence>MPERYDNLFLSDTVSRVNYTNPQQNGPRFKTPNRDAGQHGANIRRQLDVAWQRYQDEVSNRQAVAVPTREGMYLEFESAPGFDLKIKSLEDLRAGVRLLNVRTITLGEHTVQRATIFVPYDKRAHFLNKTVAYMESGKNKSLLASIEEVRQAVLESFWQGDAAWMPTAEVPVWCEIWLSSDKPEVLVAFQEVSAAMGIQLKDESIYFPERTVILAHVYRNHLLELVQRSPYIAEFRRAPETARFFVEQSNRGQREWVDDLLARLQVLTDSQVSVCVLDTGVNNGHTLLEPLMEDDDRHAFKPEWGTHDDAGHGTEMAGIAAYGDLQEAVTANTPIQITHKLESVKILPPVGDNNPELYGAITSQGISKAEIQRPEYQRILCMAVTTDAYSVNDGRPDSWSGAIDEIASGYLDDKQRLFFVSAGNVRDREDYLNYPASNISCRVESPGQAWNAVTVGAYTAKDTITEPDLQNTQQVAPRGGLSPFSTTSCVWEQNKWPIKPEILLEGGNLIRDKLGCFTCDDLSVLTTYYRPAERLFTCFGQTSAATAQAAWMAAQLQAAYPSAWPETVRGLMIHSADWTFQMRQQFLPANPSKGEYHRLLRTCGYGVPDLAKARWCAQNSVNLIIQGSLQPYDRDERGRYVTKDMHIHQLPWPREVLLALGAQTVRMRVTLSYFIEPSPGEVGWKDRYRYASCALRFDVNNVNEDMDNFNRRLNAAARDESEFDNDSGSDRWLIGKNTRHRGSVHSDIWEGTAAELATSNLIGIYPAIGWWRERHGLGRWNKEIRYSLIVSLSTEAETVDLYTPIVNMIRTRVPIEITR</sequence>
<evidence type="ECO:0000256" key="3">
    <source>
        <dbReference type="ARBA" id="ARBA00022801"/>
    </source>
</evidence>
<evidence type="ECO:0000256" key="4">
    <source>
        <dbReference type="ARBA" id="ARBA00022825"/>
    </source>
</evidence>
<evidence type="ECO:0000256" key="2">
    <source>
        <dbReference type="ARBA" id="ARBA00022670"/>
    </source>
</evidence>
<dbReference type="GO" id="GO:0006508">
    <property type="term" value="P:proteolysis"/>
    <property type="evidence" value="ECO:0007669"/>
    <property type="project" value="UniProtKB-KW"/>
</dbReference>
<dbReference type="GO" id="GO:0004252">
    <property type="term" value="F:serine-type endopeptidase activity"/>
    <property type="evidence" value="ECO:0007669"/>
    <property type="project" value="InterPro"/>
</dbReference>
<keyword evidence="8" id="KW-1185">Reference proteome</keyword>
<dbReference type="CDD" id="cd04847">
    <property type="entry name" value="Peptidases_S8_Subtilisin_like_2"/>
    <property type="match status" value="1"/>
</dbReference>
<dbReference type="InterPro" id="IPR050131">
    <property type="entry name" value="Peptidase_S8_subtilisin-like"/>
</dbReference>
<dbReference type="EMBL" id="UPPP01000072">
    <property type="protein sequence ID" value="VBB07160.1"/>
    <property type="molecule type" value="Genomic_DNA"/>
</dbReference>